<gene>
    <name evidence="2" type="ORF">TSUD_29940</name>
</gene>
<dbReference type="SUPFAM" id="SSF53098">
    <property type="entry name" value="Ribonuclease H-like"/>
    <property type="match status" value="1"/>
</dbReference>
<dbReference type="GO" id="GO:0003676">
    <property type="term" value="F:nucleic acid binding"/>
    <property type="evidence" value="ECO:0007669"/>
    <property type="project" value="InterPro"/>
</dbReference>
<feature type="domain" description="Reverse transcriptase" evidence="1">
    <location>
        <begin position="1"/>
        <end position="195"/>
    </location>
</feature>
<dbReference type="Pfam" id="PF00078">
    <property type="entry name" value="RVT_1"/>
    <property type="match status" value="1"/>
</dbReference>
<dbReference type="Pfam" id="PF13456">
    <property type="entry name" value="RVT_3"/>
    <property type="match status" value="1"/>
</dbReference>
<proteinExistence type="predicted"/>
<dbReference type="GO" id="GO:0004523">
    <property type="term" value="F:RNA-DNA hybrid ribonuclease activity"/>
    <property type="evidence" value="ECO:0007669"/>
    <property type="project" value="InterPro"/>
</dbReference>
<dbReference type="InterPro" id="IPR002156">
    <property type="entry name" value="RNaseH_domain"/>
</dbReference>
<evidence type="ECO:0000313" key="3">
    <source>
        <dbReference type="Proteomes" id="UP000242715"/>
    </source>
</evidence>
<name>A0A2Z6MR28_TRISU</name>
<dbReference type="InterPro" id="IPR012337">
    <property type="entry name" value="RNaseH-like_sf"/>
</dbReference>
<evidence type="ECO:0000313" key="2">
    <source>
        <dbReference type="EMBL" id="GAU27562.1"/>
    </source>
</evidence>
<dbReference type="CDD" id="cd01650">
    <property type="entry name" value="RT_nLTR_like"/>
    <property type="match status" value="1"/>
</dbReference>
<dbReference type="Proteomes" id="UP000242715">
    <property type="component" value="Unassembled WGS sequence"/>
</dbReference>
<dbReference type="EMBL" id="DF973357">
    <property type="protein sequence ID" value="GAU27562.1"/>
    <property type="molecule type" value="Genomic_DNA"/>
</dbReference>
<dbReference type="SUPFAM" id="SSF56672">
    <property type="entry name" value="DNA/RNA polymerases"/>
    <property type="match status" value="1"/>
</dbReference>
<dbReference type="Gene3D" id="3.30.420.10">
    <property type="entry name" value="Ribonuclease H-like superfamily/Ribonuclease H"/>
    <property type="match status" value="1"/>
</dbReference>
<dbReference type="InterPro" id="IPR044730">
    <property type="entry name" value="RNase_H-like_dom_plant"/>
</dbReference>
<dbReference type="InterPro" id="IPR000477">
    <property type="entry name" value="RT_dom"/>
</dbReference>
<dbReference type="InterPro" id="IPR036397">
    <property type="entry name" value="RNaseH_sf"/>
</dbReference>
<evidence type="ECO:0000259" key="1">
    <source>
        <dbReference type="PROSITE" id="PS50878"/>
    </source>
</evidence>
<protein>
    <recommendedName>
        <fullName evidence="1">Reverse transcriptase domain-containing protein</fullName>
    </recommendedName>
</protein>
<dbReference type="PANTHER" id="PTHR33116">
    <property type="entry name" value="REVERSE TRANSCRIPTASE ZINC-BINDING DOMAIN-CONTAINING PROTEIN-RELATED-RELATED"/>
    <property type="match status" value="1"/>
</dbReference>
<dbReference type="PANTHER" id="PTHR33116:SF78">
    <property type="entry name" value="OS12G0587133 PROTEIN"/>
    <property type="match status" value="1"/>
</dbReference>
<sequence length="584" mass="65303">MRKSKKKKGDMVFKLDLDKAYDRVNWKFLQETLVKFKFPPVIISLIMFGLTHSSNTILWNGSKTEAFTLVRGIRQGDPLSPYLFVLCMECLGVMIESRMNNSRWKPLQMVKNGTNLSHLFFADDVLLFAKATTNQAQVIKGVLENFCVTSGMKISHAKSRFYTSAGVSRQAKENIAICCQIQATDRFDKYLGFKMLYGTGDKGMHIVGWDKITQPRKFGGQLPFNIKVSGGSAISNALAKALNMLRDGFTLKIGDGNSSFWYDPWVIKDKLSSVVPFVDIHDTSLRIRDVWDNGMCQLNELYTAIPDFVRNAITPLQSCIVSDLPDIWTWNNSSSGIYSSKDAYDWLLNLAPCNNISDHCLFLCGDSVDIWNMYGLHSVTSSIQGVDRITWCKQTAKIHSLVHASSVAFIPSTGGLPLTVNRRRVTWTRSAEGFVCLNVDAAGYGGLLRNRVGDFIWRFYGVAATPNILFAEIMAIWYGLKLCWERGFHKVLCCSDSLLSINLIKGGVTAHHRFANEILCIQKLLANDWEVTLSHTLCEGNACADVLAKLGASSDSSLVNVSSPPSELVRPLWDDAWGVEFIRE</sequence>
<dbReference type="CDD" id="cd06222">
    <property type="entry name" value="RNase_H_like"/>
    <property type="match status" value="1"/>
</dbReference>
<keyword evidence="3" id="KW-1185">Reference proteome</keyword>
<dbReference type="OrthoDB" id="1748430at2759"/>
<reference evidence="3" key="1">
    <citation type="journal article" date="2017" name="Front. Plant Sci.">
        <title>Climate Clever Clovers: New Paradigm to Reduce the Environmental Footprint of Ruminants by Breeding Low Methanogenic Forages Utilizing Haplotype Variation.</title>
        <authorList>
            <person name="Kaur P."/>
            <person name="Appels R."/>
            <person name="Bayer P.E."/>
            <person name="Keeble-Gagnere G."/>
            <person name="Wang J."/>
            <person name="Hirakawa H."/>
            <person name="Shirasawa K."/>
            <person name="Vercoe P."/>
            <person name="Stefanova K."/>
            <person name="Durmic Z."/>
            <person name="Nichols P."/>
            <person name="Revell C."/>
            <person name="Isobe S.N."/>
            <person name="Edwards D."/>
            <person name="Erskine W."/>
        </authorList>
    </citation>
    <scope>NUCLEOTIDE SEQUENCE [LARGE SCALE GENOMIC DNA]</scope>
    <source>
        <strain evidence="3">cv. Daliak</strain>
    </source>
</reference>
<organism evidence="2 3">
    <name type="scientific">Trifolium subterraneum</name>
    <name type="common">Subterranean clover</name>
    <dbReference type="NCBI Taxonomy" id="3900"/>
    <lineage>
        <taxon>Eukaryota</taxon>
        <taxon>Viridiplantae</taxon>
        <taxon>Streptophyta</taxon>
        <taxon>Embryophyta</taxon>
        <taxon>Tracheophyta</taxon>
        <taxon>Spermatophyta</taxon>
        <taxon>Magnoliopsida</taxon>
        <taxon>eudicotyledons</taxon>
        <taxon>Gunneridae</taxon>
        <taxon>Pentapetalae</taxon>
        <taxon>rosids</taxon>
        <taxon>fabids</taxon>
        <taxon>Fabales</taxon>
        <taxon>Fabaceae</taxon>
        <taxon>Papilionoideae</taxon>
        <taxon>50 kb inversion clade</taxon>
        <taxon>NPAAA clade</taxon>
        <taxon>Hologalegina</taxon>
        <taxon>IRL clade</taxon>
        <taxon>Trifolieae</taxon>
        <taxon>Trifolium</taxon>
    </lineage>
</organism>
<dbReference type="InterPro" id="IPR043502">
    <property type="entry name" value="DNA/RNA_pol_sf"/>
</dbReference>
<accession>A0A2Z6MR28</accession>
<dbReference type="AlphaFoldDB" id="A0A2Z6MR28"/>
<dbReference type="PROSITE" id="PS50878">
    <property type="entry name" value="RT_POL"/>
    <property type="match status" value="1"/>
</dbReference>